<dbReference type="EMBL" id="JABBGC010000001">
    <property type="protein sequence ID" value="NML37345.1"/>
    <property type="molecule type" value="Genomic_DNA"/>
</dbReference>
<keyword evidence="3" id="KW-1185">Reference proteome</keyword>
<dbReference type="AlphaFoldDB" id="A0A848GFC1"/>
<comment type="caution">
    <text evidence="2">The sequence shown here is derived from an EMBL/GenBank/DDBJ whole genome shotgun (WGS) entry which is preliminary data.</text>
</comment>
<evidence type="ECO:0000313" key="3">
    <source>
        <dbReference type="Proteomes" id="UP000583266"/>
    </source>
</evidence>
<reference evidence="2 3" key="1">
    <citation type="submission" date="2020-04" db="EMBL/GenBank/DDBJ databases">
        <title>Chitinophaga sp. G-6-1-13 sp. nov., isolated from soil.</title>
        <authorList>
            <person name="Dahal R.H."/>
            <person name="Chaudhary D.K."/>
        </authorList>
    </citation>
    <scope>NUCLEOTIDE SEQUENCE [LARGE SCALE GENOMIC DNA]</scope>
    <source>
        <strain evidence="2 3">G-6-1-13</strain>
    </source>
</reference>
<keyword evidence="1" id="KW-0812">Transmembrane</keyword>
<proteinExistence type="predicted"/>
<sequence>MKPLHSDVLLTEDHINYQKNALWIRIENYAIDDANAVIPFSKKMAQTENWTPHFTRDAIQEYKRFVYLCCIAENGVSPSVVVDKVWHMHLLYTTEYWKNFCPNILQRELHHFPNVGGITDYKKHHDWYLETLILYIQVFKQNPPAKFWRIPSALTPFLYTDKISAPKQPFHTSGSKIAPVAYYLTLLIPFILTWLLFGELPLPDLSVLQYFVLFTPLLFIIRKLVAMNEERHLKPVIRNLPLYNRYQLAYLSGGYNNAFLLLTNDLVENNWIKIRDTKKEFSKKYFSLIADQTNAFEDQNFIQPEVLFQSMDHLYNKSKFSLPQLASALSEYLHPIATIQTAPPERDAILYPVWLVLSVMTIYCFPAEEVNLITGFLYGVFFFLCFISIVSWQTPDSDHTIMERALKKKIGVLNDIRTLHQQAIILNRFNGVFDIPFFQKTANFFNAGGGCGAARPSCGCGC</sequence>
<feature type="transmembrane region" description="Helical" evidence="1">
    <location>
        <begin position="208"/>
        <end position="225"/>
    </location>
</feature>
<gene>
    <name evidence="2" type="ORF">HHL17_09055</name>
</gene>
<keyword evidence="1" id="KW-1133">Transmembrane helix</keyword>
<feature type="transmembrane region" description="Helical" evidence="1">
    <location>
        <begin position="348"/>
        <end position="366"/>
    </location>
</feature>
<dbReference type="RefSeq" id="WP_169224411.1">
    <property type="nucleotide sequence ID" value="NZ_JABBGC010000001.1"/>
</dbReference>
<protein>
    <recommendedName>
        <fullName evidence="4">TIGR04222 domain-containing membrane protein</fullName>
    </recommendedName>
</protein>
<evidence type="ECO:0008006" key="4">
    <source>
        <dbReference type="Google" id="ProtNLM"/>
    </source>
</evidence>
<accession>A0A848GFC1</accession>
<feature type="transmembrane region" description="Helical" evidence="1">
    <location>
        <begin position="177"/>
        <end position="196"/>
    </location>
</feature>
<evidence type="ECO:0000256" key="1">
    <source>
        <dbReference type="SAM" id="Phobius"/>
    </source>
</evidence>
<feature type="transmembrane region" description="Helical" evidence="1">
    <location>
        <begin position="372"/>
        <end position="392"/>
    </location>
</feature>
<keyword evidence="1" id="KW-0472">Membrane</keyword>
<dbReference type="Proteomes" id="UP000583266">
    <property type="component" value="Unassembled WGS sequence"/>
</dbReference>
<evidence type="ECO:0000313" key="2">
    <source>
        <dbReference type="EMBL" id="NML37345.1"/>
    </source>
</evidence>
<name>A0A848GFC1_9BACT</name>
<organism evidence="2 3">
    <name type="scientific">Chitinophaga fulva</name>
    <dbReference type="NCBI Taxonomy" id="2728842"/>
    <lineage>
        <taxon>Bacteria</taxon>
        <taxon>Pseudomonadati</taxon>
        <taxon>Bacteroidota</taxon>
        <taxon>Chitinophagia</taxon>
        <taxon>Chitinophagales</taxon>
        <taxon>Chitinophagaceae</taxon>
        <taxon>Chitinophaga</taxon>
    </lineage>
</organism>